<reference evidence="1 2" key="1">
    <citation type="journal article" date="2015" name="Genome Biol. Evol.">
        <title>The genome of winter moth (Operophtera brumata) provides a genomic perspective on sexual dimorphism and phenology.</title>
        <authorList>
            <person name="Derks M.F."/>
            <person name="Smit S."/>
            <person name="Salis L."/>
            <person name="Schijlen E."/>
            <person name="Bossers A."/>
            <person name="Mateman C."/>
            <person name="Pijl A.S."/>
            <person name="de Ridder D."/>
            <person name="Groenen M.A."/>
            <person name="Visser M.E."/>
            <person name="Megens H.J."/>
        </authorList>
    </citation>
    <scope>NUCLEOTIDE SEQUENCE [LARGE SCALE GENOMIC DNA]</scope>
    <source>
        <strain evidence="1">WM2013NL</strain>
        <tissue evidence="1">Head and thorax</tissue>
    </source>
</reference>
<protein>
    <submittedName>
        <fullName evidence="1">Putative corticotropin releasing hormone binding protein</fullName>
    </submittedName>
</protein>
<organism evidence="1 2">
    <name type="scientific">Operophtera brumata</name>
    <name type="common">Winter moth</name>
    <name type="synonym">Phalaena brumata</name>
    <dbReference type="NCBI Taxonomy" id="104452"/>
    <lineage>
        <taxon>Eukaryota</taxon>
        <taxon>Metazoa</taxon>
        <taxon>Ecdysozoa</taxon>
        <taxon>Arthropoda</taxon>
        <taxon>Hexapoda</taxon>
        <taxon>Insecta</taxon>
        <taxon>Pterygota</taxon>
        <taxon>Neoptera</taxon>
        <taxon>Endopterygota</taxon>
        <taxon>Lepidoptera</taxon>
        <taxon>Glossata</taxon>
        <taxon>Ditrysia</taxon>
        <taxon>Geometroidea</taxon>
        <taxon>Geometridae</taxon>
        <taxon>Larentiinae</taxon>
        <taxon>Operophtera</taxon>
    </lineage>
</organism>
<dbReference type="STRING" id="104452.A0A0L7L872"/>
<dbReference type="Proteomes" id="UP000037510">
    <property type="component" value="Unassembled WGS sequence"/>
</dbReference>
<comment type="caution">
    <text evidence="1">The sequence shown here is derived from an EMBL/GenBank/DDBJ whole genome shotgun (WGS) entry which is preliminary data.</text>
</comment>
<evidence type="ECO:0000313" key="2">
    <source>
        <dbReference type="Proteomes" id="UP000037510"/>
    </source>
</evidence>
<gene>
    <name evidence="1" type="ORF">OBRU01_13457</name>
</gene>
<accession>A0A0L7L872</accession>
<name>A0A0L7L872_OPEBR</name>
<keyword evidence="2" id="KW-1185">Reference proteome</keyword>
<sequence length="241" mass="27276">MYAKSMQIIPREIKQVPPQLTSFTFAVYFSKNFDGEIVGTLSQRRRECAVPSYKASHIKARGKLPIHKLFDADVTERRFLSNFPTQLAKNKHNNVLPTKMGTQRPPAGSIETFTPVTPLKHISWLARLCDMHVRSRNCFLVTSEEGELFYKSPSDEPVVCGIYMIAEPDKRIEVIFNYIDVPCENGGLVAREFYSQDNLICYAIKSYYLYLILHAPGCGEGRLMTVVILDFAPVSVASSEI</sequence>
<dbReference type="AlphaFoldDB" id="A0A0L7L872"/>
<proteinExistence type="predicted"/>
<evidence type="ECO:0000313" key="1">
    <source>
        <dbReference type="EMBL" id="KOB71555.1"/>
    </source>
</evidence>
<dbReference type="EMBL" id="JTDY01002373">
    <property type="protein sequence ID" value="KOB71555.1"/>
    <property type="molecule type" value="Genomic_DNA"/>
</dbReference>